<comment type="similarity">
    <text evidence="1">Belongs to the nitroreductase family.</text>
</comment>
<feature type="transmembrane region" description="Helical" evidence="4">
    <location>
        <begin position="140"/>
        <end position="161"/>
    </location>
</feature>
<evidence type="ECO:0000259" key="5">
    <source>
        <dbReference type="Pfam" id="PF00881"/>
    </source>
</evidence>
<dbReference type="InterPro" id="IPR029479">
    <property type="entry name" value="Nitroreductase"/>
</dbReference>
<dbReference type="InterPro" id="IPR033878">
    <property type="entry name" value="NfsB-like"/>
</dbReference>
<feature type="domain" description="Nitroreductase" evidence="5">
    <location>
        <begin position="7"/>
        <end position="190"/>
    </location>
</feature>
<dbReference type="EMBL" id="LYRP01000001">
    <property type="protein sequence ID" value="OAT78304.1"/>
    <property type="molecule type" value="Genomic_DNA"/>
</dbReference>
<dbReference type="NCBIfam" id="NF008275">
    <property type="entry name" value="PRK11053.1"/>
    <property type="match status" value="1"/>
</dbReference>
<evidence type="ECO:0000256" key="1">
    <source>
        <dbReference type="ARBA" id="ARBA00007118"/>
    </source>
</evidence>
<evidence type="ECO:0000256" key="2">
    <source>
        <dbReference type="ARBA" id="ARBA00022857"/>
    </source>
</evidence>
<evidence type="ECO:0000313" key="7">
    <source>
        <dbReference type="Proteomes" id="UP000078225"/>
    </source>
</evidence>
<accession>A0A1B7L7E1</accession>
<proteinExistence type="inferred from homology"/>
<evidence type="ECO:0000313" key="6">
    <source>
        <dbReference type="EMBL" id="OAT78304.1"/>
    </source>
</evidence>
<dbReference type="Proteomes" id="UP000078225">
    <property type="component" value="Unassembled WGS sequence"/>
</dbReference>
<protein>
    <submittedName>
        <fullName evidence="6">NAD(P)H nitroreductase</fullName>
    </submittedName>
</protein>
<sequence>MTIDQIVRQRYTSKAYDGSRKLTQEQQQQLLDVLRFAPSSVNSQPWHFYAITSDEAKQQIIPAVSEPNAAKIHNAALVVVFATRTAIDDAHLNAILEKEQQDGRFINSDAREGMDKGRRYFVGLNSTSAEKQREWMARQAYIALGFLLLSAATMGLDATPIEGFTASKMDDVLGLAEKGQTSVVVATVGYRSDADFNAKLPKSRLDQNEVITLL</sequence>
<organism evidence="6 7">
    <name type="scientific">Mangrovibacter phragmitis</name>
    <dbReference type="NCBI Taxonomy" id="1691903"/>
    <lineage>
        <taxon>Bacteria</taxon>
        <taxon>Pseudomonadati</taxon>
        <taxon>Pseudomonadota</taxon>
        <taxon>Gammaproteobacteria</taxon>
        <taxon>Enterobacterales</taxon>
        <taxon>Enterobacteriaceae</taxon>
        <taxon>Mangrovibacter</taxon>
    </lineage>
</organism>
<dbReference type="Pfam" id="PF00881">
    <property type="entry name" value="Nitroreductase"/>
    <property type="match status" value="1"/>
</dbReference>
<dbReference type="STRING" id="1691903.A9B99_00775"/>
<keyword evidence="3" id="KW-0560">Oxidoreductase</keyword>
<dbReference type="SUPFAM" id="SSF55469">
    <property type="entry name" value="FMN-dependent nitroreductase-like"/>
    <property type="match status" value="1"/>
</dbReference>
<dbReference type="CDD" id="cd02149">
    <property type="entry name" value="NfsB-like"/>
    <property type="match status" value="1"/>
</dbReference>
<dbReference type="InterPro" id="IPR000415">
    <property type="entry name" value="Nitroreductase-like"/>
</dbReference>
<keyword evidence="7" id="KW-1185">Reference proteome</keyword>
<keyword evidence="4" id="KW-1133">Transmembrane helix</keyword>
<dbReference type="Gene3D" id="3.40.109.10">
    <property type="entry name" value="NADH Oxidase"/>
    <property type="match status" value="1"/>
</dbReference>
<dbReference type="RefSeq" id="WP_064593681.1">
    <property type="nucleotide sequence ID" value="NZ_CP134782.1"/>
</dbReference>
<reference evidence="7" key="1">
    <citation type="submission" date="2016-05" db="EMBL/GenBank/DDBJ databases">
        <authorList>
            <person name="Behera P."/>
            <person name="Vaishampayan P."/>
            <person name="Singh N."/>
            <person name="Raina V."/>
            <person name="Suar M."/>
            <person name="Pattnaik A."/>
            <person name="Rastogi G."/>
        </authorList>
    </citation>
    <scope>NUCLEOTIDE SEQUENCE [LARGE SCALE GENOMIC DNA]</scope>
    <source>
        <strain evidence="7">MP23</strain>
    </source>
</reference>
<dbReference type="PANTHER" id="PTHR43673">
    <property type="entry name" value="NAD(P)H NITROREDUCTASE YDGI-RELATED"/>
    <property type="match status" value="1"/>
</dbReference>
<dbReference type="PANTHER" id="PTHR43673:SF10">
    <property type="entry name" value="NADH DEHYDROGENASE_NAD(P)H NITROREDUCTASE XCC3605-RELATED"/>
    <property type="match status" value="1"/>
</dbReference>
<gene>
    <name evidence="6" type="ORF">A9B99_00775</name>
</gene>
<keyword evidence="4" id="KW-0812">Transmembrane</keyword>
<dbReference type="AlphaFoldDB" id="A0A1B7L7E1"/>
<keyword evidence="4" id="KW-0472">Membrane</keyword>
<dbReference type="GO" id="GO:0016491">
    <property type="term" value="F:oxidoreductase activity"/>
    <property type="evidence" value="ECO:0007669"/>
    <property type="project" value="UniProtKB-KW"/>
</dbReference>
<dbReference type="OrthoDB" id="9809288at2"/>
<evidence type="ECO:0000256" key="4">
    <source>
        <dbReference type="SAM" id="Phobius"/>
    </source>
</evidence>
<keyword evidence="2" id="KW-0521">NADP</keyword>
<name>A0A1B7L7E1_9ENTR</name>
<comment type="caution">
    <text evidence="6">The sequence shown here is derived from an EMBL/GenBank/DDBJ whole genome shotgun (WGS) entry which is preliminary data.</text>
</comment>
<evidence type="ECO:0000256" key="3">
    <source>
        <dbReference type="ARBA" id="ARBA00023002"/>
    </source>
</evidence>